<accession>I3T6R8</accession>
<sequence length="35" mass="3779">MLVLYIQSYLVNRLVVRNGVGIADIDGSIGEDGTK</sequence>
<dbReference type="EMBL" id="BT148416">
    <property type="protein sequence ID" value="AFK48210.1"/>
    <property type="molecule type" value="mRNA"/>
</dbReference>
<organism evidence="1">
    <name type="scientific">Lotus japonicus</name>
    <name type="common">Lotus corniculatus var. japonicus</name>
    <dbReference type="NCBI Taxonomy" id="34305"/>
    <lineage>
        <taxon>Eukaryota</taxon>
        <taxon>Viridiplantae</taxon>
        <taxon>Streptophyta</taxon>
        <taxon>Embryophyta</taxon>
        <taxon>Tracheophyta</taxon>
        <taxon>Spermatophyta</taxon>
        <taxon>Magnoliopsida</taxon>
        <taxon>eudicotyledons</taxon>
        <taxon>Gunneridae</taxon>
        <taxon>Pentapetalae</taxon>
        <taxon>rosids</taxon>
        <taxon>fabids</taxon>
        <taxon>Fabales</taxon>
        <taxon>Fabaceae</taxon>
        <taxon>Papilionoideae</taxon>
        <taxon>50 kb inversion clade</taxon>
        <taxon>NPAAA clade</taxon>
        <taxon>Hologalegina</taxon>
        <taxon>robinioid clade</taxon>
        <taxon>Loteae</taxon>
        <taxon>Lotus</taxon>
    </lineage>
</organism>
<name>I3T6R8_LOTJA</name>
<reference evidence="1" key="1">
    <citation type="submission" date="2012-05" db="EMBL/GenBank/DDBJ databases">
        <authorList>
            <person name="Krishnakumar V."/>
            <person name="Cheung F."/>
            <person name="Xiao Y."/>
            <person name="Chan A."/>
            <person name="Moskal W.A."/>
            <person name="Town C.D."/>
        </authorList>
    </citation>
    <scope>NUCLEOTIDE SEQUENCE</scope>
</reference>
<dbReference type="AlphaFoldDB" id="I3T6R8"/>
<proteinExistence type="evidence at transcript level"/>
<evidence type="ECO:0000313" key="1">
    <source>
        <dbReference type="EMBL" id="AFK48210.1"/>
    </source>
</evidence>
<protein>
    <submittedName>
        <fullName evidence="1">Uncharacterized protein</fullName>
    </submittedName>
</protein>